<feature type="domain" description="Right handed beta helix" evidence="1">
    <location>
        <begin position="169"/>
        <end position="322"/>
    </location>
</feature>
<proteinExistence type="predicted"/>
<dbReference type="InterPro" id="IPR006626">
    <property type="entry name" value="PbH1"/>
</dbReference>
<dbReference type="InterPro" id="IPR011050">
    <property type="entry name" value="Pectin_lyase_fold/virulence"/>
</dbReference>
<dbReference type="Pfam" id="PF13229">
    <property type="entry name" value="Beta_helix"/>
    <property type="match status" value="1"/>
</dbReference>
<dbReference type="EMBL" id="JBHTCG010000009">
    <property type="protein sequence ID" value="MFC7383729.1"/>
    <property type="molecule type" value="Genomic_DNA"/>
</dbReference>
<dbReference type="Gene3D" id="2.160.20.10">
    <property type="entry name" value="Single-stranded right-handed beta-helix, Pectin lyase-like"/>
    <property type="match status" value="1"/>
</dbReference>
<dbReference type="RefSeq" id="WP_380827288.1">
    <property type="nucleotide sequence ID" value="NZ_JBHTCG010000009.1"/>
</dbReference>
<dbReference type="InterPro" id="IPR039448">
    <property type="entry name" value="Beta_helix"/>
</dbReference>
<gene>
    <name evidence="2" type="ORF">ACFQSB_16025</name>
</gene>
<accession>A0ABW2P4H5</accession>
<sequence length="432" mass="45520">MSSTNAPHRPAARLRLRSLTGSRLLPGARPRARSLAGAAALALAATGVAAFLPTAPASAARVEVTCAAAGQDAAVMQAAIDGSHDGDEVVFKGPCLINATITLLDRRTYRGDGKAGTVIKQADGANLPAMLASESWVNDAEYSSDTVRVERLTLDGNRDNNTGTVGLMLRSWNARIYDVDVYGAPSDGIRISNPSKNGTLLQNTMVNSIISDADIEGSGGAGLRVVDPGNSVTDWTFQRSWIGFSGASAIESDNAAGWTFSDLHLYATPKHAIDAHRCFGTSIQNNYIEDFGAEGTAGQTYYGIRCDLQGEAATTVTGNRVHRFLPPPDVLATYGKARKLGIGPFPRARRLTGAPPRDAKYVYLALDEVNYGTGHAAVTGNTILGQGVKRETGMLFKKGQGEGMSVVTSGNLVDNIDDPRVTGPGVRLSHGY</sequence>
<dbReference type="SUPFAM" id="SSF51126">
    <property type="entry name" value="Pectin lyase-like"/>
    <property type="match status" value="1"/>
</dbReference>
<dbReference type="Proteomes" id="UP001596496">
    <property type="component" value="Unassembled WGS sequence"/>
</dbReference>
<evidence type="ECO:0000259" key="1">
    <source>
        <dbReference type="Pfam" id="PF13229"/>
    </source>
</evidence>
<organism evidence="2 3">
    <name type="scientific">Sphaerisporangium rhizosphaerae</name>
    <dbReference type="NCBI Taxonomy" id="2269375"/>
    <lineage>
        <taxon>Bacteria</taxon>
        <taxon>Bacillati</taxon>
        <taxon>Actinomycetota</taxon>
        <taxon>Actinomycetes</taxon>
        <taxon>Streptosporangiales</taxon>
        <taxon>Streptosporangiaceae</taxon>
        <taxon>Sphaerisporangium</taxon>
    </lineage>
</organism>
<name>A0ABW2P4H5_9ACTN</name>
<protein>
    <submittedName>
        <fullName evidence="2">Right-handed parallel beta-helix repeat-containing protein</fullName>
    </submittedName>
</protein>
<evidence type="ECO:0000313" key="2">
    <source>
        <dbReference type="EMBL" id="MFC7383729.1"/>
    </source>
</evidence>
<keyword evidence="3" id="KW-1185">Reference proteome</keyword>
<comment type="caution">
    <text evidence="2">The sequence shown here is derived from an EMBL/GenBank/DDBJ whole genome shotgun (WGS) entry which is preliminary data.</text>
</comment>
<dbReference type="InterPro" id="IPR012334">
    <property type="entry name" value="Pectin_lyas_fold"/>
</dbReference>
<evidence type="ECO:0000313" key="3">
    <source>
        <dbReference type="Proteomes" id="UP001596496"/>
    </source>
</evidence>
<reference evidence="3" key="1">
    <citation type="journal article" date="2019" name="Int. J. Syst. Evol. Microbiol.">
        <title>The Global Catalogue of Microorganisms (GCM) 10K type strain sequencing project: providing services to taxonomists for standard genome sequencing and annotation.</title>
        <authorList>
            <consortium name="The Broad Institute Genomics Platform"/>
            <consortium name="The Broad Institute Genome Sequencing Center for Infectious Disease"/>
            <person name="Wu L."/>
            <person name="Ma J."/>
        </authorList>
    </citation>
    <scope>NUCLEOTIDE SEQUENCE [LARGE SCALE GENOMIC DNA]</scope>
    <source>
        <strain evidence="3">CECT 7649</strain>
    </source>
</reference>
<dbReference type="InterPro" id="IPR006311">
    <property type="entry name" value="TAT_signal"/>
</dbReference>
<dbReference type="PROSITE" id="PS51318">
    <property type="entry name" value="TAT"/>
    <property type="match status" value="1"/>
</dbReference>
<dbReference type="SMART" id="SM00710">
    <property type="entry name" value="PbH1"/>
    <property type="match status" value="5"/>
</dbReference>